<protein>
    <submittedName>
        <fullName evidence="1">Uncharacterized protein LOC121717966</fullName>
    </submittedName>
</protein>
<gene>
    <name evidence="1" type="ORF">FSCOSCO3_A006846</name>
</gene>
<reference evidence="1 2" key="1">
    <citation type="submission" date="2024-01" db="EMBL/GenBank/DDBJ databases">
        <authorList>
            <person name="Alioto T."/>
            <person name="Alioto T."/>
            <person name="Gomez Garrido J."/>
        </authorList>
    </citation>
    <scope>NUCLEOTIDE SEQUENCE [LARGE SCALE GENOMIC DNA]</scope>
</reference>
<dbReference type="EMBL" id="CAWUFR010000256">
    <property type="protein sequence ID" value="CAK6974345.1"/>
    <property type="molecule type" value="Genomic_DNA"/>
</dbReference>
<sequence>MSRFKYSATELRNIIPHALPDCLEVIKSLRLLRRPPYVHRATRHKFVYLATIMAVPVIRANSLRRRHRPGPRPPPVLLSPL</sequence>
<name>A0AAV1PSV7_SCOSC</name>
<accession>A0AAV1PSV7</accession>
<evidence type="ECO:0000313" key="1">
    <source>
        <dbReference type="EMBL" id="CAK6974345.1"/>
    </source>
</evidence>
<keyword evidence="2" id="KW-1185">Reference proteome</keyword>
<dbReference type="AlphaFoldDB" id="A0AAV1PSV7"/>
<feature type="non-terminal residue" evidence="1">
    <location>
        <position position="81"/>
    </location>
</feature>
<dbReference type="Proteomes" id="UP001314229">
    <property type="component" value="Unassembled WGS sequence"/>
</dbReference>
<comment type="caution">
    <text evidence="1">The sequence shown here is derived from an EMBL/GenBank/DDBJ whole genome shotgun (WGS) entry which is preliminary data.</text>
</comment>
<evidence type="ECO:0000313" key="2">
    <source>
        <dbReference type="Proteomes" id="UP001314229"/>
    </source>
</evidence>
<organism evidence="1 2">
    <name type="scientific">Scomber scombrus</name>
    <name type="common">Atlantic mackerel</name>
    <name type="synonym">Scomber vernalis</name>
    <dbReference type="NCBI Taxonomy" id="13677"/>
    <lineage>
        <taxon>Eukaryota</taxon>
        <taxon>Metazoa</taxon>
        <taxon>Chordata</taxon>
        <taxon>Craniata</taxon>
        <taxon>Vertebrata</taxon>
        <taxon>Euteleostomi</taxon>
        <taxon>Actinopterygii</taxon>
        <taxon>Neopterygii</taxon>
        <taxon>Teleostei</taxon>
        <taxon>Neoteleostei</taxon>
        <taxon>Acanthomorphata</taxon>
        <taxon>Pelagiaria</taxon>
        <taxon>Scombriformes</taxon>
        <taxon>Scombridae</taxon>
        <taxon>Scomber</taxon>
    </lineage>
</organism>
<proteinExistence type="predicted"/>